<evidence type="ECO:0000256" key="4">
    <source>
        <dbReference type="SAM" id="MobiDB-lite"/>
    </source>
</evidence>
<dbReference type="InterPro" id="IPR004846">
    <property type="entry name" value="T2SS/T3SS_dom"/>
</dbReference>
<dbReference type="GO" id="GO:0015627">
    <property type="term" value="C:type II protein secretion system complex"/>
    <property type="evidence" value="ECO:0007669"/>
    <property type="project" value="TreeGrafter"/>
</dbReference>
<reference evidence="7" key="1">
    <citation type="submission" date="2016-11" db="EMBL/GenBank/DDBJ databases">
        <authorList>
            <person name="Varghese N."/>
            <person name="Submissions S."/>
        </authorList>
    </citation>
    <scope>NUCLEOTIDE SEQUENCE [LARGE SCALE GENOMIC DNA]</scope>
    <source>
        <strain evidence="7">CGMCC 1.8995</strain>
    </source>
</reference>
<feature type="domain" description="Secretin/TonB short N-terminal" evidence="5">
    <location>
        <begin position="109"/>
        <end position="157"/>
    </location>
</feature>
<dbReference type="PRINTS" id="PR00811">
    <property type="entry name" value="BCTERIALGSPD"/>
</dbReference>
<dbReference type="InterPro" id="IPR013358">
    <property type="entry name" value="Pilus_biogenesis_MshL"/>
</dbReference>
<evidence type="ECO:0000313" key="7">
    <source>
        <dbReference type="Proteomes" id="UP000184520"/>
    </source>
</evidence>
<proteinExistence type="predicted"/>
<dbReference type="InterPro" id="IPR001775">
    <property type="entry name" value="GspD/PilQ"/>
</dbReference>
<dbReference type="GO" id="GO:0009297">
    <property type="term" value="P:pilus assembly"/>
    <property type="evidence" value="ECO:0007669"/>
    <property type="project" value="InterPro"/>
</dbReference>
<dbReference type="PANTHER" id="PTHR30332:SF17">
    <property type="entry name" value="TYPE IV PILIATION SYSTEM PROTEIN DR_0774-RELATED"/>
    <property type="match status" value="1"/>
</dbReference>
<dbReference type="STRING" id="634436.SAMN05216361_0384"/>
<dbReference type="GO" id="GO:0009306">
    <property type="term" value="P:protein secretion"/>
    <property type="evidence" value="ECO:0007669"/>
    <property type="project" value="InterPro"/>
</dbReference>
<evidence type="ECO:0000259" key="5">
    <source>
        <dbReference type="SMART" id="SM00965"/>
    </source>
</evidence>
<keyword evidence="3" id="KW-0998">Cell outer membrane</keyword>
<dbReference type="Pfam" id="PF00263">
    <property type="entry name" value="Secretin"/>
    <property type="match status" value="1"/>
</dbReference>
<dbReference type="PANTHER" id="PTHR30332">
    <property type="entry name" value="PROBABLE GENERAL SECRETION PATHWAY PROTEIN D"/>
    <property type="match status" value="1"/>
</dbReference>
<feature type="region of interest" description="Disordered" evidence="4">
    <location>
        <begin position="181"/>
        <end position="207"/>
    </location>
</feature>
<dbReference type="GO" id="GO:0019867">
    <property type="term" value="C:outer membrane"/>
    <property type="evidence" value="ECO:0007669"/>
    <property type="project" value="InterPro"/>
</dbReference>
<evidence type="ECO:0000256" key="1">
    <source>
        <dbReference type="ARBA" id="ARBA00022448"/>
    </source>
</evidence>
<keyword evidence="1" id="KW-0813">Transport</keyword>
<protein>
    <submittedName>
        <fullName evidence="6">MSHA biogenesis protein MshL</fullName>
    </submittedName>
</protein>
<accession>A0A1M5EGP2</accession>
<dbReference type="Pfam" id="PF07655">
    <property type="entry name" value="Secretin_N_2"/>
    <property type="match status" value="1"/>
</dbReference>
<dbReference type="Proteomes" id="UP000184520">
    <property type="component" value="Unassembled WGS sequence"/>
</dbReference>
<gene>
    <name evidence="6" type="ORF">SAMN05216361_0384</name>
</gene>
<evidence type="ECO:0000256" key="2">
    <source>
        <dbReference type="ARBA" id="ARBA00023136"/>
    </source>
</evidence>
<feature type="compositionally biased region" description="Low complexity" evidence="4">
    <location>
        <begin position="191"/>
        <end position="207"/>
    </location>
</feature>
<keyword evidence="2" id="KW-0472">Membrane</keyword>
<dbReference type="InterPro" id="IPR011662">
    <property type="entry name" value="Secretin/TonB_short_N"/>
</dbReference>
<organism evidence="6 7">
    <name type="scientific">Marisediminitalea aggregata</name>
    <dbReference type="NCBI Taxonomy" id="634436"/>
    <lineage>
        <taxon>Bacteria</taxon>
        <taxon>Pseudomonadati</taxon>
        <taxon>Pseudomonadota</taxon>
        <taxon>Gammaproteobacteria</taxon>
        <taxon>Alteromonadales</taxon>
        <taxon>Alteromonadaceae</taxon>
        <taxon>Marisediminitalea</taxon>
    </lineage>
</organism>
<dbReference type="AlphaFoldDB" id="A0A1M5EGP2"/>
<dbReference type="EMBL" id="FQWD01000001">
    <property type="protein sequence ID" value="SHF78232.1"/>
    <property type="molecule type" value="Genomic_DNA"/>
</dbReference>
<dbReference type="InterPro" id="IPR050810">
    <property type="entry name" value="Bact_Secretion_Sys_Channel"/>
</dbReference>
<dbReference type="PROSITE" id="PS51257">
    <property type="entry name" value="PROKAR_LIPOPROTEIN"/>
    <property type="match status" value="1"/>
</dbReference>
<sequence>MGHVGKRFIYVAIVTLLVGCQSSAPPSVVEQSLKEQLARQIAHEQASQNSPATAEGSLESVPKNVSDLLSEVPVSGQPASLFGPEKYDIEADGVAVRAFFAGLMADTPYSVAIHPEVSGEISLSLKQVSMEQVMELLGDLYGYDISRKSNVYRILPAGMRTETFAVNYLLMTRDGSTQTSIISGGVSQADGNNSNGSSNSNFNNFSGNSANSNNLGNQFGNNANGTSISTRTETNFWEDLKTSLELMVGNENGRAVFVTPQAGLVTVRAMPDEIRDIKRFLKVSEASLQRQVILEARILEVALDDGYQQGINWSEVVANVGSTDITFANTAATIGNEISASLGAVTSLSFLNQDFSGVISLLSTQGNVQVLSSPRVTAINNQKAVIKVGDDEYFVTDVSSQNTITSTTTSVVPDIELTPFFSGIALDVTPQIDENGSVLLHVHPSVIETQEQEKVVSLNQEQIVLPLAQSTIRESDTIIKAASGEIVVIGGLMQTSISDSESKTPLLGDIPLLGELFTNKSQRETKKELIILLKPTVVGSGTWAEQIEMSREKMADWLYVE</sequence>
<dbReference type="NCBIfam" id="TIGR02519">
    <property type="entry name" value="pilus_MshL"/>
    <property type="match status" value="1"/>
</dbReference>
<keyword evidence="7" id="KW-1185">Reference proteome</keyword>
<dbReference type="InterPro" id="IPR011514">
    <property type="entry name" value="Secretin_N_2"/>
</dbReference>
<evidence type="ECO:0000256" key="3">
    <source>
        <dbReference type="ARBA" id="ARBA00023237"/>
    </source>
</evidence>
<evidence type="ECO:0000313" key="6">
    <source>
        <dbReference type="EMBL" id="SHF78232.1"/>
    </source>
</evidence>
<dbReference type="SMART" id="SM00965">
    <property type="entry name" value="STN"/>
    <property type="match status" value="1"/>
</dbReference>
<feature type="compositionally biased region" description="Polar residues" evidence="4">
    <location>
        <begin position="181"/>
        <end position="190"/>
    </location>
</feature>
<dbReference type="OrthoDB" id="9775455at2"/>
<name>A0A1M5EGP2_9ALTE</name>